<dbReference type="SUPFAM" id="SSF46689">
    <property type="entry name" value="Homeodomain-like"/>
    <property type="match status" value="2"/>
</dbReference>
<evidence type="ECO:0000313" key="5">
    <source>
        <dbReference type="Proteomes" id="UP000287394"/>
    </source>
</evidence>
<accession>A0A402D6F6</accession>
<dbReference type="RefSeq" id="WP_119325032.1">
    <property type="nucleotide sequence ID" value="NZ_AP025739.1"/>
</dbReference>
<proteinExistence type="predicted"/>
<evidence type="ECO:0000256" key="2">
    <source>
        <dbReference type="ARBA" id="ARBA00023125"/>
    </source>
</evidence>
<keyword evidence="3" id="KW-0804">Transcription</keyword>
<reference evidence="4 5" key="1">
    <citation type="journal article" date="2019" name="Int. J. Syst. Evol. Microbiol.">
        <title>Capsulimonas corticalis gen. nov., sp. nov., an aerobic capsulated bacterium, of a novel bacterial order, Capsulimonadales ord. nov., of the class Armatimonadia of the phylum Armatimonadetes.</title>
        <authorList>
            <person name="Li J."/>
            <person name="Kudo C."/>
            <person name="Tonouchi A."/>
        </authorList>
    </citation>
    <scope>NUCLEOTIDE SEQUENCE [LARGE SCALE GENOMIC DNA]</scope>
    <source>
        <strain evidence="4 5">AX-7</strain>
    </source>
</reference>
<dbReference type="GO" id="GO:0043565">
    <property type="term" value="F:sequence-specific DNA binding"/>
    <property type="evidence" value="ECO:0007669"/>
    <property type="project" value="InterPro"/>
</dbReference>
<dbReference type="Gene3D" id="2.60.120.10">
    <property type="entry name" value="Jelly Rolls"/>
    <property type="match status" value="1"/>
</dbReference>
<evidence type="ECO:0000256" key="3">
    <source>
        <dbReference type="ARBA" id="ARBA00023163"/>
    </source>
</evidence>
<dbReference type="PANTHER" id="PTHR46796">
    <property type="entry name" value="HTH-TYPE TRANSCRIPTIONAL ACTIVATOR RHAS-RELATED"/>
    <property type="match status" value="1"/>
</dbReference>
<dbReference type="Proteomes" id="UP000287394">
    <property type="component" value="Chromosome"/>
</dbReference>
<keyword evidence="2" id="KW-0238">DNA-binding</keyword>
<dbReference type="Pfam" id="PF07883">
    <property type="entry name" value="Cupin_2"/>
    <property type="match status" value="1"/>
</dbReference>
<keyword evidence="5" id="KW-1185">Reference proteome</keyword>
<dbReference type="OrthoDB" id="9814125at2"/>
<dbReference type="KEGG" id="ccot:CCAX7_40590"/>
<dbReference type="InterPro" id="IPR011051">
    <property type="entry name" value="RmlC_Cupin_sf"/>
</dbReference>
<evidence type="ECO:0000313" key="4">
    <source>
        <dbReference type="EMBL" id="BDI32008.1"/>
    </source>
</evidence>
<dbReference type="InterPro" id="IPR013096">
    <property type="entry name" value="Cupin_2"/>
</dbReference>
<organism evidence="4 5">
    <name type="scientific">Capsulimonas corticalis</name>
    <dbReference type="NCBI Taxonomy" id="2219043"/>
    <lineage>
        <taxon>Bacteria</taxon>
        <taxon>Bacillati</taxon>
        <taxon>Armatimonadota</taxon>
        <taxon>Armatimonadia</taxon>
        <taxon>Capsulimonadales</taxon>
        <taxon>Capsulimonadaceae</taxon>
        <taxon>Capsulimonas</taxon>
    </lineage>
</organism>
<dbReference type="InterPro" id="IPR018060">
    <property type="entry name" value="HTH_AraC"/>
</dbReference>
<dbReference type="Gene3D" id="1.10.10.60">
    <property type="entry name" value="Homeodomain-like"/>
    <property type="match status" value="2"/>
</dbReference>
<dbReference type="SUPFAM" id="SSF51182">
    <property type="entry name" value="RmlC-like cupins"/>
    <property type="match status" value="1"/>
</dbReference>
<evidence type="ECO:0000256" key="1">
    <source>
        <dbReference type="ARBA" id="ARBA00023015"/>
    </source>
</evidence>
<sequence length="330" mass="36767">MNTSASVWTSAPERHYRDLASPAAKDVDQLREAILQIGLSALSSSDSRALVLPPPKHFAPKRVEGHKDLHHHRYLEIGIVTKGEMTIWWEGSTAQCAAGSVFVIPPGVRYLPHADVPGRSKTPHSVVWLALHRGCAVVHMCSLKDSVHQLSEYYSFTEAQVTNVARSISQELAERSPNYDTVIRGGLLCLFTWLQRAPVHRISRMSGTGKDAKPGDDDTFSNRVESYFLSHYHRPISLSQVASSMGCSPAHLCRHFRALTGQTPFQFLRDVRIEAAKRLLCSEVPIARVAEMVGFDDPLYFSKVFSGRTGESPHSYRVRSRTNGYQELAS</sequence>
<keyword evidence="1" id="KW-0805">Transcription regulation</keyword>
<dbReference type="PANTHER" id="PTHR46796:SF13">
    <property type="entry name" value="HTH-TYPE TRANSCRIPTIONAL ACTIVATOR RHAS"/>
    <property type="match status" value="1"/>
</dbReference>
<dbReference type="InterPro" id="IPR014710">
    <property type="entry name" value="RmlC-like_jellyroll"/>
</dbReference>
<protein>
    <submittedName>
        <fullName evidence="4">Uncharacterized protein</fullName>
    </submittedName>
</protein>
<dbReference type="InterPro" id="IPR009057">
    <property type="entry name" value="Homeodomain-like_sf"/>
</dbReference>
<gene>
    <name evidence="4" type="ORF">CCAX7_40590</name>
</gene>
<dbReference type="AlphaFoldDB" id="A0A402D6F6"/>
<dbReference type="EMBL" id="AP025739">
    <property type="protein sequence ID" value="BDI32008.1"/>
    <property type="molecule type" value="Genomic_DNA"/>
</dbReference>
<name>A0A402D6F6_9BACT</name>
<dbReference type="Pfam" id="PF12833">
    <property type="entry name" value="HTH_18"/>
    <property type="match status" value="1"/>
</dbReference>
<dbReference type="SMART" id="SM00342">
    <property type="entry name" value="HTH_ARAC"/>
    <property type="match status" value="1"/>
</dbReference>
<dbReference type="InterPro" id="IPR050204">
    <property type="entry name" value="AraC_XylS_family_regulators"/>
</dbReference>
<dbReference type="GO" id="GO:0003700">
    <property type="term" value="F:DNA-binding transcription factor activity"/>
    <property type="evidence" value="ECO:0007669"/>
    <property type="project" value="InterPro"/>
</dbReference>
<dbReference type="PROSITE" id="PS01124">
    <property type="entry name" value="HTH_ARAC_FAMILY_2"/>
    <property type="match status" value="1"/>
</dbReference>